<evidence type="ECO:0000313" key="1">
    <source>
        <dbReference type="EMBL" id="GEP97691.1"/>
    </source>
</evidence>
<organism evidence="1 2">
    <name type="scientific">Chitinophaga cymbidii</name>
    <dbReference type="NCBI Taxonomy" id="1096750"/>
    <lineage>
        <taxon>Bacteria</taxon>
        <taxon>Pseudomonadati</taxon>
        <taxon>Bacteroidota</taxon>
        <taxon>Chitinophagia</taxon>
        <taxon>Chitinophagales</taxon>
        <taxon>Chitinophagaceae</taxon>
        <taxon>Chitinophaga</taxon>
    </lineage>
</organism>
<sequence>MQRQDVKYSISQKKLFLLLFCVAIAAIHIVRLFGIGTTNTTSERIPERSSITTPNTIVIPDSLDITLIRQYQQMKKRQDSLMRKEKP</sequence>
<evidence type="ECO:0000313" key="2">
    <source>
        <dbReference type="Proteomes" id="UP000321436"/>
    </source>
</evidence>
<comment type="caution">
    <text evidence="1">The sequence shown here is derived from an EMBL/GenBank/DDBJ whole genome shotgun (WGS) entry which is preliminary data.</text>
</comment>
<gene>
    <name evidence="1" type="ORF">CCY01nite_39510</name>
</gene>
<dbReference type="RefSeq" id="WP_146865531.1">
    <property type="nucleotide sequence ID" value="NZ_BKAU01000005.1"/>
</dbReference>
<name>A0A512RPS5_9BACT</name>
<dbReference type="Proteomes" id="UP000321436">
    <property type="component" value="Unassembled WGS sequence"/>
</dbReference>
<accession>A0A512RPS5</accession>
<keyword evidence="2" id="KW-1185">Reference proteome</keyword>
<dbReference type="EMBL" id="BKAU01000005">
    <property type="protein sequence ID" value="GEP97691.1"/>
    <property type="molecule type" value="Genomic_DNA"/>
</dbReference>
<protein>
    <submittedName>
        <fullName evidence="1">Uncharacterized protein</fullName>
    </submittedName>
</protein>
<dbReference type="AlphaFoldDB" id="A0A512RPS5"/>
<proteinExistence type="predicted"/>
<reference evidence="1 2" key="1">
    <citation type="submission" date="2019-07" db="EMBL/GenBank/DDBJ databases">
        <title>Whole genome shotgun sequence of Chitinophaga cymbidii NBRC 109752.</title>
        <authorList>
            <person name="Hosoyama A."/>
            <person name="Uohara A."/>
            <person name="Ohji S."/>
            <person name="Ichikawa N."/>
        </authorList>
    </citation>
    <scope>NUCLEOTIDE SEQUENCE [LARGE SCALE GENOMIC DNA]</scope>
    <source>
        <strain evidence="1 2">NBRC 109752</strain>
    </source>
</reference>